<dbReference type="EMBL" id="UOFA01000375">
    <property type="protein sequence ID" value="VAW47903.1"/>
    <property type="molecule type" value="Genomic_DNA"/>
</dbReference>
<evidence type="ECO:0000313" key="1">
    <source>
        <dbReference type="EMBL" id="VAW47903.1"/>
    </source>
</evidence>
<sequence>MTPILLTWQSYTLHSALIFLFAHKASICHYSHSTVNIDNVVTGKNIKAYLFNIYMLGMADEHHLCVVAFSKGVTIRCKLRLDLALIGHPEYNV</sequence>
<proteinExistence type="predicted"/>
<protein>
    <submittedName>
        <fullName evidence="1">Uncharacterized protein</fullName>
    </submittedName>
</protein>
<organism evidence="1">
    <name type="scientific">hydrothermal vent metagenome</name>
    <dbReference type="NCBI Taxonomy" id="652676"/>
    <lineage>
        <taxon>unclassified sequences</taxon>
        <taxon>metagenomes</taxon>
        <taxon>ecological metagenomes</taxon>
    </lineage>
</organism>
<gene>
    <name evidence="1" type="ORF">MNBD_GAMMA02-1146</name>
</gene>
<name>A0A3B0W6D2_9ZZZZ</name>
<dbReference type="AlphaFoldDB" id="A0A3B0W6D2"/>
<accession>A0A3B0W6D2</accession>
<reference evidence="1" key="1">
    <citation type="submission" date="2018-06" db="EMBL/GenBank/DDBJ databases">
        <authorList>
            <person name="Zhirakovskaya E."/>
        </authorList>
    </citation>
    <scope>NUCLEOTIDE SEQUENCE</scope>
</reference>